<dbReference type="InterPro" id="IPR027417">
    <property type="entry name" value="P-loop_NTPase"/>
</dbReference>
<protein>
    <submittedName>
        <fullName evidence="5">Transformation system, type II secretion system ATPase CtsE</fullName>
    </submittedName>
</protein>
<dbReference type="Proteomes" id="UP000202031">
    <property type="component" value="Chromosome"/>
</dbReference>
<dbReference type="Gene3D" id="3.30.300.160">
    <property type="entry name" value="Type II secretion system, protein E, N-terminal domain"/>
    <property type="match status" value="1"/>
</dbReference>
<reference evidence="6" key="2">
    <citation type="journal article" date="2017" name="Genome Biol. Evol.">
        <title>Comparative genomic analysis identifies a Campylobacter clade deficient in selenium metabolism.</title>
        <authorList>
            <person name="Miller W.G."/>
            <person name="Yee E."/>
            <person name="Lopes B.S."/>
            <person name="Chapman M.H."/>
            <person name="Huynh S."/>
            <person name="Bono J.L."/>
            <person name="Parker C.T."/>
            <person name="Strachan N.J.C."/>
            <person name="Forbes K.J."/>
        </authorList>
    </citation>
    <scope>NUCLEOTIDE SEQUENCE [LARGE SCALE GENOMIC DNA]</scope>
    <source>
        <strain evidence="6">NCTC 13004</strain>
    </source>
</reference>
<proteinExistence type="inferred from homology"/>
<dbReference type="InterPro" id="IPR007831">
    <property type="entry name" value="T2SS_GspE_N"/>
</dbReference>
<evidence type="ECO:0000256" key="3">
    <source>
        <dbReference type="ARBA" id="ARBA00022840"/>
    </source>
</evidence>
<feature type="domain" description="Bacterial type II secretion system protein E" evidence="4">
    <location>
        <begin position="342"/>
        <end position="356"/>
    </location>
</feature>
<dbReference type="PANTHER" id="PTHR30258">
    <property type="entry name" value="TYPE II SECRETION SYSTEM PROTEIN GSPE-RELATED"/>
    <property type="match status" value="1"/>
</dbReference>
<dbReference type="SUPFAM" id="SSF52540">
    <property type="entry name" value="P-loop containing nucleoside triphosphate hydrolases"/>
    <property type="match status" value="1"/>
</dbReference>
<organism evidence="5 6">
    <name type="scientific">Campylobacter lanienae NCTC 13004</name>
    <dbReference type="NCBI Taxonomy" id="1031753"/>
    <lineage>
        <taxon>Bacteria</taxon>
        <taxon>Pseudomonadati</taxon>
        <taxon>Campylobacterota</taxon>
        <taxon>Epsilonproteobacteria</taxon>
        <taxon>Campylobacterales</taxon>
        <taxon>Campylobacteraceae</taxon>
        <taxon>Campylobacter</taxon>
    </lineage>
</organism>
<dbReference type="SMART" id="SM00382">
    <property type="entry name" value="AAA"/>
    <property type="match status" value="1"/>
</dbReference>
<evidence type="ECO:0000256" key="2">
    <source>
        <dbReference type="ARBA" id="ARBA00022741"/>
    </source>
</evidence>
<dbReference type="SUPFAM" id="SSF160246">
    <property type="entry name" value="EspE N-terminal domain-like"/>
    <property type="match status" value="1"/>
</dbReference>
<dbReference type="KEGG" id="clx:CLAN_1590"/>
<dbReference type="CDD" id="cd01129">
    <property type="entry name" value="PulE-GspE-like"/>
    <property type="match status" value="1"/>
</dbReference>
<dbReference type="EMBL" id="CP015578">
    <property type="protein sequence ID" value="ARQ98298.1"/>
    <property type="molecule type" value="Genomic_DNA"/>
</dbReference>
<gene>
    <name evidence="5" type="primary">ctsE</name>
    <name evidence="5" type="ORF">CLAN_1590</name>
</gene>
<evidence type="ECO:0000259" key="4">
    <source>
        <dbReference type="PROSITE" id="PS00662"/>
    </source>
</evidence>
<sequence length="505" mass="56838">MNELISKLQNFDCEFSQIAREFGLSQDEIFDILVSKFDFEVADMEFVDYSLAESLPLDMMMKLELLPIKFELNIIHIAMKNPLNIATIAKLRNIYKDKIVKLLISHPTTMDRRLAKLPLYYGLNEIISLIRVQINAKNSNDDSAVLRLIDKILLNAIELNSSDIHIEPTSKASSIRVRVDGVLCELFEFDKDIYNSLIGRIKLLANLDIAEHNKPQDGRFSYFINDRKIDFRISILPVIGGQSVVLRILDTHKMIVNLQNLGLNEFNLNLLKRSISKSYGMILVTGPTGSGKTTTIYSALNELKGTTKKIITIEEPIEYHLSHLQQVSVGKISFEDALRATLRQDPDIIMIGEIRDHQSLRTALRASLTGHLVLSTLHTNDAISAIDRMTDMGLERYLISGSVIAIMAQRLARKLCEHCKQKVENNRYKAHGCHHCVGTGYSGRVVISEILEITNDISSLIAKGEPSKAILQEALKNGFIPIRDSAMELVDKGITSLEEVLSIIR</sequence>
<name>A0A1X9SQ01_9BACT</name>
<dbReference type="GO" id="GO:0016887">
    <property type="term" value="F:ATP hydrolysis activity"/>
    <property type="evidence" value="ECO:0007669"/>
    <property type="project" value="TreeGrafter"/>
</dbReference>
<keyword evidence="3" id="KW-0067">ATP-binding</keyword>
<evidence type="ECO:0000313" key="6">
    <source>
        <dbReference type="Proteomes" id="UP000202031"/>
    </source>
</evidence>
<dbReference type="Pfam" id="PF05157">
    <property type="entry name" value="MshEN"/>
    <property type="match status" value="1"/>
</dbReference>
<dbReference type="Pfam" id="PF00437">
    <property type="entry name" value="T2SSE"/>
    <property type="match status" value="1"/>
</dbReference>
<accession>A0A1X9SQ01</accession>
<dbReference type="InterPro" id="IPR037257">
    <property type="entry name" value="T2SS_E_N_sf"/>
</dbReference>
<keyword evidence="2" id="KW-0547">Nucleotide-binding</keyword>
<dbReference type="GO" id="GO:0005886">
    <property type="term" value="C:plasma membrane"/>
    <property type="evidence" value="ECO:0007669"/>
    <property type="project" value="TreeGrafter"/>
</dbReference>
<dbReference type="InterPro" id="IPR001482">
    <property type="entry name" value="T2SS/T4SS_dom"/>
</dbReference>
<dbReference type="PROSITE" id="PS00662">
    <property type="entry name" value="T2SP_E"/>
    <property type="match status" value="1"/>
</dbReference>
<evidence type="ECO:0000256" key="1">
    <source>
        <dbReference type="ARBA" id="ARBA00006611"/>
    </source>
</evidence>
<dbReference type="InterPro" id="IPR003593">
    <property type="entry name" value="AAA+_ATPase"/>
</dbReference>
<evidence type="ECO:0000313" key="5">
    <source>
        <dbReference type="EMBL" id="ARQ98298.1"/>
    </source>
</evidence>
<reference evidence="6" key="1">
    <citation type="journal article" date="2017" name="Genome Biol. Evol.">
        <title>Comparative Genomic Analysis Identifies a Campylobacter Clade Deficient in Selenium Metabolism.</title>
        <authorList>
            <person name="Miller W.G."/>
            <person name="Yee E."/>
            <person name="Lopes B.S."/>
            <person name="Chapman M.H."/>
            <person name="Huynh S."/>
            <person name="Bono J.L."/>
            <person name="Parker C.T."/>
            <person name="Strachan N.J.C."/>
            <person name="Forbes K.J."/>
        </authorList>
    </citation>
    <scope>NUCLEOTIDE SEQUENCE [LARGE SCALE GENOMIC DNA]</scope>
    <source>
        <strain evidence="6">NCTC 13004</strain>
    </source>
</reference>
<dbReference type="AlphaFoldDB" id="A0A1X9SQ01"/>
<dbReference type="PANTHER" id="PTHR30258:SF3">
    <property type="entry name" value="SLL1921 PROTEIN"/>
    <property type="match status" value="1"/>
</dbReference>
<dbReference type="Gene3D" id="3.30.450.90">
    <property type="match status" value="1"/>
</dbReference>
<dbReference type="GeneID" id="46922052"/>
<dbReference type="GO" id="GO:0005524">
    <property type="term" value="F:ATP binding"/>
    <property type="evidence" value="ECO:0007669"/>
    <property type="project" value="UniProtKB-KW"/>
</dbReference>
<dbReference type="Gene3D" id="3.40.50.300">
    <property type="entry name" value="P-loop containing nucleotide triphosphate hydrolases"/>
    <property type="match status" value="1"/>
</dbReference>
<comment type="similarity">
    <text evidence="1">Belongs to the GSP E family.</text>
</comment>
<dbReference type="RefSeq" id="WP_100591002.1">
    <property type="nucleotide sequence ID" value="NZ_CP015578.1"/>
</dbReference>